<dbReference type="RefSeq" id="WP_179748120.1">
    <property type="nucleotide sequence ID" value="NZ_BAAAGN010000002.1"/>
</dbReference>
<keyword evidence="2" id="KW-1185">Reference proteome</keyword>
<evidence type="ECO:0000313" key="2">
    <source>
        <dbReference type="Proteomes" id="UP000521922"/>
    </source>
</evidence>
<dbReference type="EMBL" id="JACCBB010000001">
    <property type="protein sequence ID" value="NYD20467.1"/>
    <property type="molecule type" value="Genomic_DNA"/>
</dbReference>
<comment type="caution">
    <text evidence="1">The sequence shown here is derived from an EMBL/GenBank/DDBJ whole genome shotgun (WGS) entry which is preliminary data.</text>
</comment>
<reference evidence="1 2" key="1">
    <citation type="submission" date="2020-07" db="EMBL/GenBank/DDBJ databases">
        <title>Sequencing the genomes of 1000 actinobacteria strains.</title>
        <authorList>
            <person name="Klenk H.-P."/>
        </authorList>
    </citation>
    <scope>NUCLEOTIDE SEQUENCE [LARGE SCALE GENOMIC DNA]</scope>
    <source>
        <strain evidence="1 2">DSM 7487</strain>
    </source>
</reference>
<name>A0A7Y9ARJ9_9ACTN</name>
<dbReference type="AlphaFoldDB" id="A0A7Y9ARJ9"/>
<accession>A0A7Y9ARJ9</accession>
<sequence length="67" mass="7299">MQWLRRLSEDHRCVCVATVDVTDALLIGTETPDEAGSVNSGVDRGFGGPADALQARWRLTLVGVFLR</sequence>
<protein>
    <submittedName>
        <fullName evidence="1">Uncharacterized protein</fullName>
    </submittedName>
</protein>
<proteinExistence type="predicted"/>
<evidence type="ECO:0000313" key="1">
    <source>
        <dbReference type="EMBL" id="NYD20467.1"/>
    </source>
</evidence>
<dbReference type="Proteomes" id="UP000521922">
    <property type="component" value="Unassembled WGS sequence"/>
</dbReference>
<organism evidence="1 2">
    <name type="scientific">Kineococcus aurantiacus</name>
    <dbReference type="NCBI Taxonomy" id="37633"/>
    <lineage>
        <taxon>Bacteria</taxon>
        <taxon>Bacillati</taxon>
        <taxon>Actinomycetota</taxon>
        <taxon>Actinomycetes</taxon>
        <taxon>Kineosporiales</taxon>
        <taxon>Kineosporiaceae</taxon>
        <taxon>Kineococcus</taxon>
    </lineage>
</organism>
<gene>
    <name evidence="1" type="ORF">BJ968_000007</name>
</gene>